<reference evidence="4 5" key="1">
    <citation type="submission" date="2018-12" db="EMBL/GenBank/DDBJ databases">
        <title>The complete genome of the methanogenic archaea of the candidate phylum Verstraetearchaeota, obtained from the metagenome of underground thermal water.</title>
        <authorList>
            <person name="Kadnikov V.V."/>
            <person name="Mardanov A.V."/>
            <person name="Beletsky A.V."/>
            <person name="Karnachuk O.V."/>
            <person name="Ravin N.V."/>
        </authorList>
    </citation>
    <scope>NUCLEOTIDE SEQUENCE [LARGE SCALE GENOMIC DNA]</scope>
    <source>
        <strain evidence="4">Ch88</strain>
    </source>
</reference>
<dbReference type="Proteomes" id="UP000288215">
    <property type="component" value="Unassembled WGS sequence"/>
</dbReference>
<dbReference type="PANTHER" id="PTHR43038">
    <property type="entry name" value="ATP-BINDING CASSETTE, SUB-FAMILY H, MEMBER 1"/>
    <property type="match status" value="1"/>
</dbReference>
<gene>
    <name evidence="4" type="ORF">Metus_0454</name>
</gene>
<organism evidence="4 5">
    <name type="scientific">Methanosuratincola subterraneus</name>
    <dbReference type="NCBI Taxonomy" id="2593994"/>
    <lineage>
        <taxon>Archaea</taxon>
        <taxon>Thermoproteota</taxon>
        <taxon>Methanosuratincolia</taxon>
        <taxon>Candidatus Methanomethylicales</taxon>
        <taxon>Candidatus Methanomethylicaceae</taxon>
        <taxon>Candidatus Methanosuratincola (ex Vanwonterghem et al. 2016)</taxon>
    </lineage>
</organism>
<keyword evidence="2 4" id="KW-0067">ATP-binding</keyword>
<evidence type="ECO:0000313" key="5">
    <source>
        <dbReference type="Proteomes" id="UP000288215"/>
    </source>
</evidence>
<proteinExistence type="predicted"/>
<dbReference type="Pfam" id="PF00005">
    <property type="entry name" value="ABC_tran"/>
    <property type="match status" value="1"/>
</dbReference>
<dbReference type="GO" id="GO:0016887">
    <property type="term" value="F:ATP hydrolysis activity"/>
    <property type="evidence" value="ECO:0007669"/>
    <property type="project" value="InterPro"/>
</dbReference>
<dbReference type="InterPro" id="IPR017871">
    <property type="entry name" value="ABC_transporter-like_CS"/>
</dbReference>
<dbReference type="InterPro" id="IPR027417">
    <property type="entry name" value="P-loop_NTPase"/>
</dbReference>
<evidence type="ECO:0000259" key="3">
    <source>
        <dbReference type="PROSITE" id="PS50893"/>
    </source>
</evidence>
<dbReference type="Gene3D" id="3.40.50.300">
    <property type="entry name" value="P-loop containing nucleotide triphosphate hydrolases"/>
    <property type="match status" value="1"/>
</dbReference>
<dbReference type="PROSITE" id="PS50893">
    <property type="entry name" value="ABC_TRANSPORTER_2"/>
    <property type="match status" value="1"/>
</dbReference>
<accession>A0A3S4UH11</accession>
<evidence type="ECO:0000313" key="4">
    <source>
        <dbReference type="EMBL" id="RWX73675.1"/>
    </source>
</evidence>
<name>A0A3S4UH11_METS7</name>
<dbReference type="SUPFAM" id="SSF52540">
    <property type="entry name" value="P-loop containing nucleoside triphosphate hydrolases"/>
    <property type="match status" value="1"/>
</dbReference>
<dbReference type="InterPro" id="IPR003593">
    <property type="entry name" value="AAA+_ATPase"/>
</dbReference>
<dbReference type="GO" id="GO:0005524">
    <property type="term" value="F:ATP binding"/>
    <property type="evidence" value="ECO:0007669"/>
    <property type="project" value="UniProtKB-KW"/>
</dbReference>
<keyword evidence="1" id="KW-0547">Nucleotide-binding</keyword>
<dbReference type="EMBL" id="RXGA01000002">
    <property type="protein sequence ID" value="RWX73675.1"/>
    <property type="molecule type" value="Genomic_DNA"/>
</dbReference>
<dbReference type="PROSITE" id="PS00211">
    <property type="entry name" value="ABC_TRANSPORTER_1"/>
    <property type="match status" value="1"/>
</dbReference>
<feature type="domain" description="ABC transporter" evidence="3">
    <location>
        <begin position="7"/>
        <end position="236"/>
    </location>
</feature>
<evidence type="ECO:0000256" key="1">
    <source>
        <dbReference type="ARBA" id="ARBA00022741"/>
    </source>
</evidence>
<sequence length="323" mass="35419">MDPSLAVEITGLRKVFGTFVAVDGLDLRIKKGEIYGLLGPNGAGKTTTIRMICGLMAPTSGEILVWGYRMPMERDALIRITGYMAQKFSLYEDLTVKENLEFYGRLYGIPRKELAERVSELLSFLTLEEFSGRLAGRLSGGMKQRLALGVALIHRPRLLILDEPTAGVDPPIRRMFWEYLRGLNKESVTILVTTHYMDEAENCDRIALVNRGRVVAEGTPRDLKRRVFGGDLVEVTVRGRGDPASALSFCRVIDRQVAGEGGPDCALGSAVKLRVLAQDAPREIPAMISALERAGFTVLSASPTYVTLEDVFISVVEGAGRVA</sequence>
<dbReference type="PANTHER" id="PTHR43038:SF8">
    <property type="entry name" value="ABC-TYPE MULTIDRUG TRANSPORT SYSTEM, ATPASE COMPONENT"/>
    <property type="match status" value="1"/>
</dbReference>
<dbReference type="SMART" id="SM00382">
    <property type="entry name" value="AAA"/>
    <property type="match status" value="1"/>
</dbReference>
<dbReference type="InterPro" id="IPR003439">
    <property type="entry name" value="ABC_transporter-like_ATP-bd"/>
</dbReference>
<protein>
    <submittedName>
        <fullName evidence="4">Efflux ABC transporter, ATP-binding protein</fullName>
    </submittedName>
</protein>
<dbReference type="AlphaFoldDB" id="A0A3S4UH11"/>
<evidence type="ECO:0000256" key="2">
    <source>
        <dbReference type="ARBA" id="ARBA00022840"/>
    </source>
</evidence>
<comment type="caution">
    <text evidence="4">The sequence shown here is derived from an EMBL/GenBank/DDBJ whole genome shotgun (WGS) entry which is preliminary data.</text>
</comment>